<dbReference type="OrthoDB" id="23692at2"/>
<dbReference type="NCBIfam" id="TIGR00254">
    <property type="entry name" value="GGDEF"/>
    <property type="match status" value="2"/>
</dbReference>
<dbReference type="PANTHER" id="PTHR45138:SF9">
    <property type="entry name" value="DIGUANYLATE CYCLASE DGCM-RELATED"/>
    <property type="match status" value="1"/>
</dbReference>
<protein>
    <submittedName>
        <fullName evidence="1">Uncharacterized protein</fullName>
    </submittedName>
</protein>
<comment type="caution">
    <text evidence="1">The sequence shown here is derived from an EMBL/GenBank/DDBJ whole genome shotgun (WGS) entry which is preliminary data.</text>
</comment>
<dbReference type="SMART" id="SM00267">
    <property type="entry name" value="GGDEF"/>
    <property type="match status" value="2"/>
</dbReference>
<dbReference type="Pfam" id="PF00990">
    <property type="entry name" value="GGDEF"/>
    <property type="match status" value="2"/>
</dbReference>
<dbReference type="PANTHER" id="PTHR45138">
    <property type="entry name" value="REGULATORY COMPONENTS OF SENSORY TRANSDUCTION SYSTEM"/>
    <property type="match status" value="1"/>
</dbReference>
<evidence type="ECO:0000313" key="1">
    <source>
        <dbReference type="EMBL" id="OCG72656.1"/>
    </source>
</evidence>
<keyword evidence="2" id="KW-1185">Reference proteome</keyword>
<dbReference type="Proteomes" id="UP000093355">
    <property type="component" value="Unassembled WGS sequence"/>
</dbReference>
<sequence length="651" mass="68022">MSSSTPVAGDRRSAKAPRRRELWRASVFATATVLGAMLVALVAMLRLVLGTDSPVETGVDVATVGVCLAATVWALARGERLLGVEGAFIGLLLAAGIATSTLVTRDPGAMLGGFVLMPLLLAYLAWALPRVATTIAGAAALVGVAAAALANEGLGDVVRTFAGPLLLGIAVCLYTLQVTAGLSEQLAAALLTDPLTGALNRRGLGDHLDRSARLGVVEHAIIVDLDRLKTLNDTEGHAAGDRLLVECVARWREAIGGRDAIARIGGDEFAIIVRSESIGEARQLLERVRAVSPSSFSAGVVPIGESIDSSDLFDSADAELYEDKGRRPDRRATPMTAGAGAVAPRRHTHFTVAATAAAMLAALHGLLSLPVVASTPEFVAAIGYSLLGCVGAVVLGVLGRRAPRWIVMCGVVVLAAITCAHLIVSLGPAPLLSGLFGLVPIALLVGGFSRRRVARPLLGAYTVAILIGIIVGLPRTFLGLGPAPFLVAVIVAWFLMEMVLQVRRGLEALASEDPLTGAVNRLGLDTALRQEIRRAGRRGGALALVLIDFDRFKQLNDRLGHARGDAVLRSAVDAWRGGLREGDVLARLGGDEFAILLPGADESAARSIMTRLEAASDAEWSWGVAELRAGDQGADLIERADRSLYAAKRAR</sequence>
<dbReference type="InterPro" id="IPR050469">
    <property type="entry name" value="Diguanylate_Cyclase"/>
</dbReference>
<accession>A0A1B9N7S1</accession>
<dbReference type="InterPro" id="IPR029787">
    <property type="entry name" value="Nucleotide_cyclase"/>
</dbReference>
<reference evidence="1 2" key="1">
    <citation type="submission" date="2016-05" db="EMBL/GenBank/DDBJ databases">
        <authorList>
            <person name="Lavstsen T."/>
            <person name="Jespersen J.S."/>
        </authorList>
    </citation>
    <scope>NUCLEOTIDE SEQUENCE [LARGE SCALE GENOMIC DNA]</scope>
    <source>
        <strain evidence="1 2">YLB-01</strain>
    </source>
</reference>
<dbReference type="GO" id="GO:0005886">
    <property type="term" value="C:plasma membrane"/>
    <property type="evidence" value="ECO:0007669"/>
    <property type="project" value="TreeGrafter"/>
</dbReference>
<dbReference type="InterPro" id="IPR000160">
    <property type="entry name" value="GGDEF_dom"/>
</dbReference>
<dbReference type="CDD" id="cd01949">
    <property type="entry name" value="GGDEF"/>
    <property type="match status" value="2"/>
</dbReference>
<gene>
    <name evidence="1" type="ORF">A7J15_10470</name>
</gene>
<dbReference type="EMBL" id="LXMD01000029">
    <property type="protein sequence ID" value="OCG72656.1"/>
    <property type="molecule type" value="Genomic_DNA"/>
</dbReference>
<dbReference type="InterPro" id="IPR043128">
    <property type="entry name" value="Rev_trsase/Diguanyl_cyclase"/>
</dbReference>
<dbReference type="SUPFAM" id="SSF55073">
    <property type="entry name" value="Nucleotide cyclase"/>
    <property type="match status" value="2"/>
</dbReference>
<proteinExistence type="predicted"/>
<dbReference type="GO" id="GO:0052621">
    <property type="term" value="F:diguanylate cyclase activity"/>
    <property type="evidence" value="ECO:0007669"/>
    <property type="project" value="TreeGrafter"/>
</dbReference>
<name>A0A1B9N7S1_9MICO</name>
<dbReference type="PROSITE" id="PS50887">
    <property type="entry name" value="GGDEF"/>
    <property type="match status" value="2"/>
</dbReference>
<dbReference type="AlphaFoldDB" id="A0A1B9N7S1"/>
<dbReference type="Gene3D" id="3.30.70.270">
    <property type="match status" value="2"/>
</dbReference>
<dbReference type="GO" id="GO:1902201">
    <property type="term" value="P:negative regulation of bacterial-type flagellum-dependent cell motility"/>
    <property type="evidence" value="ECO:0007669"/>
    <property type="project" value="TreeGrafter"/>
</dbReference>
<dbReference type="STRING" id="904291.A7J15_10470"/>
<evidence type="ECO:0000313" key="2">
    <source>
        <dbReference type="Proteomes" id="UP000093355"/>
    </source>
</evidence>
<organism evidence="1 2">
    <name type="scientific">Microbacterium sediminis</name>
    <dbReference type="NCBI Taxonomy" id="904291"/>
    <lineage>
        <taxon>Bacteria</taxon>
        <taxon>Bacillati</taxon>
        <taxon>Actinomycetota</taxon>
        <taxon>Actinomycetes</taxon>
        <taxon>Micrococcales</taxon>
        <taxon>Microbacteriaceae</taxon>
        <taxon>Microbacterium</taxon>
    </lineage>
</organism>
<dbReference type="GO" id="GO:0043709">
    <property type="term" value="P:cell adhesion involved in single-species biofilm formation"/>
    <property type="evidence" value="ECO:0007669"/>
    <property type="project" value="TreeGrafter"/>
</dbReference>